<name>A0A7L3EY35_9GRUI</name>
<feature type="domain" description="B30.2/SPRY" evidence="1">
    <location>
        <begin position="1"/>
        <end position="79"/>
    </location>
</feature>
<dbReference type="InterPro" id="IPR003877">
    <property type="entry name" value="SPRY_dom"/>
</dbReference>
<organism evidence="2 3">
    <name type="scientific">Zapornia atra</name>
    <name type="common">Henderson crake</name>
    <dbReference type="NCBI Taxonomy" id="2585822"/>
    <lineage>
        <taxon>Eukaryota</taxon>
        <taxon>Metazoa</taxon>
        <taxon>Chordata</taxon>
        <taxon>Craniata</taxon>
        <taxon>Vertebrata</taxon>
        <taxon>Euteleostomi</taxon>
        <taxon>Archelosauria</taxon>
        <taxon>Archosauria</taxon>
        <taxon>Dinosauria</taxon>
        <taxon>Saurischia</taxon>
        <taxon>Theropoda</taxon>
        <taxon>Coelurosauria</taxon>
        <taxon>Aves</taxon>
        <taxon>Neognathae</taxon>
        <taxon>Neoaves</taxon>
        <taxon>Gruiformes</taxon>
        <taxon>Rallidae</taxon>
        <taxon>Zapornia</taxon>
    </lineage>
</organism>
<accession>A0A7L3EY35</accession>
<dbReference type="PRINTS" id="PR01407">
    <property type="entry name" value="BUTYPHLNCDUF"/>
</dbReference>
<dbReference type="AlphaFoldDB" id="A0A7L3EY35"/>
<evidence type="ECO:0000313" key="2">
    <source>
        <dbReference type="EMBL" id="NXT72991.1"/>
    </source>
</evidence>
<comment type="caution">
    <text evidence="2">The sequence shown here is derived from an EMBL/GenBank/DDBJ whole genome shotgun (WGS) entry which is preliminary data.</text>
</comment>
<dbReference type="EMBL" id="VZTU01000019">
    <property type="protein sequence ID" value="NXT72991.1"/>
    <property type="molecule type" value="Genomic_DNA"/>
</dbReference>
<dbReference type="PROSITE" id="PS50188">
    <property type="entry name" value="B302_SPRY"/>
    <property type="match status" value="1"/>
</dbReference>
<evidence type="ECO:0000259" key="1">
    <source>
        <dbReference type="PROSITE" id="PS50188"/>
    </source>
</evidence>
<feature type="non-terminal residue" evidence="2">
    <location>
        <position position="79"/>
    </location>
</feature>
<dbReference type="InterPro" id="IPR050143">
    <property type="entry name" value="TRIM/RBCC"/>
</dbReference>
<evidence type="ECO:0000313" key="3">
    <source>
        <dbReference type="Proteomes" id="UP000557426"/>
    </source>
</evidence>
<feature type="non-terminal residue" evidence="2">
    <location>
        <position position="1"/>
    </location>
</feature>
<dbReference type="InterPro" id="IPR003879">
    <property type="entry name" value="Butyrophylin_SPRY"/>
</dbReference>
<proteinExistence type="predicted"/>
<dbReference type="Proteomes" id="UP000557426">
    <property type="component" value="Unassembled WGS sequence"/>
</dbReference>
<dbReference type="PANTHER" id="PTHR24103">
    <property type="entry name" value="E3 UBIQUITIN-PROTEIN LIGASE TRIM"/>
    <property type="match status" value="1"/>
</dbReference>
<dbReference type="Pfam" id="PF00622">
    <property type="entry name" value="SPRY"/>
    <property type="match status" value="1"/>
</dbReference>
<dbReference type="SUPFAM" id="SSF49899">
    <property type="entry name" value="Concanavalin A-like lectins/glucanases"/>
    <property type="match status" value="1"/>
</dbReference>
<dbReference type="InterPro" id="IPR013320">
    <property type="entry name" value="ConA-like_dom_sf"/>
</dbReference>
<dbReference type="Gene3D" id="2.60.120.920">
    <property type="match status" value="1"/>
</dbReference>
<dbReference type="InterPro" id="IPR001870">
    <property type="entry name" value="B30.2/SPRY"/>
</dbReference>
<reference evidence="2 3" key="1">
    <citation type="submission" date="2019-09" db="EMBL/GenBank/DDBJ databases">
        <title>Bird 10,000 Genomes (B10K) Project - Family phase.</title>
        <authorList>
            <person name="Zhang G."/>
        </authorList>
    </citation>
    <scope>NUCLEOTIDE SEQUENCE [LARGE SCALE GENOMIC DNA]</scope>
    <source>
        <strain evidence="2">B10K-DU-011-47</strain>
        <tissue evidence="2">Mixed tissue sample</tissue>
    </source>
</reference>
<protein>
    <submittedName>
        <fullName evidence="2">BT1A1 protein</fullName>
    </submittedName>
</protein>
<keyword evidence="3" id="KW-1185">Reference proteome</keyword>
<dbReference type="InterPro" id="IPR043136">
    <property type="entry name" value="B30.2/SPRY_sf"/>
</dbReference>
<sequence>DSEWGIGVARDSVNRKGGVEPSPEGGFWGVEHYKGQLYCHIPPRTPLPLSRVPSRVWVCLDYPRGLVTFIDVHSGAEIF</sequence>
<gene>
    <name evidence="2" type="primary">Btn1a1_0</name>
    <name evidence="2" type="ORF">ZAPATR_R14360</name>
</gene>